<evidence type="ECO:0000313" key="3">
    <source>
        <dbReference type="WBParaSite" id="SBAD_0001013501-mRNA-1"/>
    </source>
</evidence>
<evidence type="ECO:0000313" key="1">
    <source>
        <dbReference type="EMBL" id="VDP25964.1"/>
    </source>
</evidence>
<dbReference type="WBParaSite" id="SBAD_0001013501-mRNA-1">
    <property type="protein sequence ID" value="SBAD_0001013501-mRNA-1"/>
    <property type="gene ID" value="SBAD_0001013501"/>
</dbReference>
<name>A0A183J1N7_9BILA</name>
<dbReference type="EMBL" id="UZAM01013164">
    <property type="protein sequence ID" value="VDP25964.1"/>
    <property type="molecule type" value="Genomic_DNA"/>
</dbReference>
<accession>A0A183J1N7</accession>
<protein>
    <submittedName>
        <fullName evidence="3">Reverse transcriptase domain-containing protein</fullName>
    </submittedName>
</protein>
<gene>
    <name evidence="1" type="ORF">SBAD_LOCUS9785</name>
</gene>
<dbReference type="OrthoDB" id="428306at2759"/>
<dbReference type="Proteomes" id="UP000270296">
    <property type="component" value="Unassembled WGS sequence"/>
</dbReference>
<dbReference type="AlphaFoldDB" id="A0A183J1N7"/>
<organism evidence="3">
    <name type="scientific">Soboliphyme baturini</name>
    <dbReference type="NCBI Taxonomy" id="241478"/>
    <lineage>
        <taxon>Eukaryota</taxon>
        <taxon>Metazoa</taxon>
        <taxon>Ecdysozoa</taxon>
        <taxon>Nematoda</taxon>
        <taxon>Enoplea</taxon>
        <taxon>Dorylaimia</taxon>
        <taxon>Dioctophymatida</taxon>
        <taxon>Dioctophymatoidea</taxon>
        <taxon>Soboliphymatidae</taxon>
        <taxon>Soboliphyme</taxon>
    </lineage>
</organism>
<evidence type="ECO:0000313" key="2">
    <source>
        <dbReference type="Proteomes" id="UP000270296"/>
    </source>
</evidence>
<reference evidence="3" key="1">
    <citation type="submission" date="2016-06" db="UniProtKB">
        <authorList>
            <consortium name="WormBaseParasite"/>
        </authorList>
    </citation>
    <scope>IDENTIFICATION</scope>
</reference>
<reference evidence="1 2" key="2">
    <citation type="submission" date="2018-11" db="EMBL/GenBank/DDBJ databases">
        <authorList>
            <consortium name="Pathogen Informatics"/>
        </authorList>
    </citation>
    <scope>NUCLEOTIDE SEQUENCE [LARGE SCALE GENOMIC DNA]</scope>
</reference>
<keyword evidence="2" id="KW-1185">Reference proteome</keyword>
<sequence>MDHLQMVDKMIQTSNEYQIPFIPGIFDFEKAFDSVNIAALEAAFKIFRLEDQPLDINPQYVENLWFADGVLIP</sequence>
<proteinExistence type="predicted"/>